<dbReference type="SMART" id="SM00829">
    <property type="entry name" value="PKS_ER"/>
    <property type="match status" value="1"/>
</dbReference>
<dbReference type="Pfam" id="PF08240">
    <property type="entry name" value="ADH_N"/>
    <property type="match status" value="1"/>
</dbReference>
<dbReference type="InterPro" id="IPR036291">
    <property type="entry name" value="NAD(P)-bd_dom_sf"/>
</dbReference>
<dbReference type="PANTHER" id="PTHR11695">
    <property type="entry name" value="ALCOHOL DEHYDROGENASE RELATED"/>
    <property type="match status" value="1"/>
</dbReference>
<name>A0A4V0ZAZ4_9MICO</name>
<dbReference type="InterPro" id="IPR011032">
    <property type="entry name" value="GroES-like_sf"/>
</dbReference>
<dbReference type="Pfam" id="PF13602">
    <property type="entry name" value="ADH_zinc_N_2"/>
    <property type="match status" value="1"/>
</dbReference>
<sequence>MVGPTSPGKDGGMRAATRDRYGDPDVIQLVDLPDPTPGPGELLVRVRATTVNRSDTAARSGSPWINRVVHGWPRPRQRVLGSELAGVVVGLGRGVDGYAAGDRVVGFVDGRPGAHAELVTVPVDGLVAHIPDGVSFEDAAPAMEAGHYAHACLRVTGVGRGDRALVHGATGAIGSTLVQLLHAEGVAVTAVCDRLPPGRGSLLTELGATTVVDLGNGDRLDRAGDGFDVVVDATGHLPFATARRLLRPGGAYVSSDLGRGGQNIALSLVGPLARALRRRHALFPLPRGDADLATHLVDLMARGAYRPVVDRTYDLADIRAAHAYVDTGRKVGGVVVRLPVAD</sequence>
<proteinExistence type="predicted"/>
<dbReference type="SUPFAM" id="SSF51735">
    <property type="entry name" value="NAD(P)-binding Rossmann-fold domains"/>
    <property type="match status" value="1"/>
</dbReference>
<dbReference type="Proteomes" id="UP000290408">
    <property type="component" value="Chromosome"/>
</dbReference>
<feature type="domain" description="Enoyl reductase (ER)" evidence="2">
    <location>
        <begin position="22"/>
        <end position="336"/>
    </location>
</feature>
<accession>A0A4V0ZAZ4</accession>
<evidence type="ECO:0000259" key="2">
    <source>
        <dbReference type="SMART" id="SM00829"/>
    </source>
</evidence>
<keyword evidence="4" id="KW-1185">Reference proteome</keyword>
<evidence type="ECO:0000313" key="4">
    <source>
        <dbReference type="Proteomes" id="UP000290408"/>
    </source>
</evidence>
<dbReference type="InterPro" id="IPR050700">
    <property type="entry name" value="YIM1/Zinc_Alcohol_DH_Fams"/>
</dbReference>
<dbReference type="InterPro" id="IPR013154">
    <property type="entry name" value="ADH-like_N"/>
</dbReference>
<evidence type="ECO:0000313" key="3">
    <source>
        <dbReference type="EMBL" id="QBF46208.1"/>
    </source>
</evidence>
<dbReference type="KEGG" id="jli:EXU32_08055"/>
<dbReference type="Gene3D" id="3.40.50.720">
    <property type="entry name" value="NAD(P)-binding Rossmann-like Domain"/>
    <property type="match status" value="1"/>
</dbReference>
<dbReference type="InterPro" id="IPR020843">
    <property type="entry name" value="ER"/>
</dbReference>
<dbReference type="AlphaFoldDB" id="A0A4V0ZAZ4"/>
<dbReference type="GO" id="GO:0016491">
    <property type="term" value="F:oxidoreductase activity"/>
    <property type="evidence" value="ECO:0007669"/>
    <property type="project" value="InterPro"/>
</dbReference>
<organism evidence="3 4">
    <name type="scientific">Janibacter limosus</name>
    <dbReference type="NCBI Taxonomy" id="53458"/>
    <lineage>
        <taxon>Bacteria</taxon>
        <taxon>Bacillati</taxon>
        <taxon>Actinomycetota</taxon>
        <taxon>Actinomycetes</taxon>
        <taxon>Micrococcales</taxon>
        <taxon>Intrasporangiaceae</taxon>
        <taxon>Janibacter</taxon>
    </lineage>
</organism>
<gene>
    <name evidence="3" type="ORF">EXU32_08055</name>
</gene>
<reference evidence="3 4" key="1">
    <citation type="submission" date="2019-02" db="EMBL/GenBank/DDBJ databases">
        <title>Genomic data mining of an Antarctic deep-sea actinobacterium, Janibacterlimosus P3-3-X1.</title>
        <authorList>
            <person name="Liao L."/>
            <person name="Chen B."/>
        </authorList>
    </citation>
    <scope>NUCLEOTIDE SEQUENCE [LARGE SCALE GENOMIC DNA]</scope>
    <source>
        <strain evidence="3 4">P3-3-X1</strain>
    </source>
</reference>
<dbReference type="EMBL" id="CP036164">
    <property type="protein sequence ID" value="QBF46208.1"/>
    <property type="molecule type" value="Genomic_DNA"/>
</dbReference>
<dbReference type="SUPFAM" id="SSF50129">
    <property type="entry name" value="GroES-like"/>
    <property type="match status" value="1"/>
</dbReference>
<dbReference type="PANTHER" id="PTHR11695:SF294">
    <property type="entry name" value="RETICULON-4-INTERACTING PROTEIN 1, MITOCHONDRIAL"/>
    <property type="match status" value="1"/>
</dbReference>
<evidence type="ECO:0000256" key="1">
    <source>
        <dbReference type="SAM" id="MobiDB-lite"/>
    </source>
</evidence>
<dbReference type="OrthoDB" id="9790818at2"/>
<dbReference type="Gene3D" id="3.90.180.10">
    <property type="entry name" value="Medium-chain alcohol dehydrogenases, catalytic domain"/>
    <property type="match status" value="1"/>
</dbReference>
<dbReference type="CDD" id="cd08267">
    <property type="entry name" value="MDR1"/>
    <property type="match status" value="1"/>
</dbReference>
<protein>
    <submittedName>
        <fullName evidence="3">NAD(P)-dependent alcohol dehydrogenase</fullName>
    </submittedName>
</protein>
<feature type="region of interest" description="Disordered" evidence="1">
    <location>
        <begin position="1"/>
        <end position="20"/>
    </location>
</feature>